<dbReference type="Proteomes" id="UP000008152">
    <property type="component" value="Chromosome I"/>
</dbReference>
<reference evidence="2 3" key="1">
    <citation type="submission" date="2007-08" db="EMBL/GenBank/DDBJ databases">
        <authorList>
            <consortium name="The Vibrio harveyi Genome Sequencing Project"/>
            <person name="Bassler B."/>
            <person name="Clifton S.W."/>
            <person name="Fulton L."/>
            <person name="Delehaunty K."/>
            <person name="Fronick C."/>
            <person name="Harrison M."/>
            <person name="Markivic C."/>
            <person name="Fulton R."/>
            <person name="Tin-Wollam A.-M."/>
            <person name="Shah N."/>
            <person name="Pepin K."/>
            <person name="Nash W."/>
            <person name="Thiruvilangam P."/>
            <person name="Bhonagiri V."/>
            <person name="Waters C."/>
            <person name="Tu K.C."/>
            <person name="Irgon J."/>
            <person name="Wilson R.K."/>
        </authorList>
    </citation>
    <scope>NUCLEOTIDE SEQUENCE [LARGE SCALE GENOMIC DNA]</scope>
    <source>
        <strain evidence="2">ATCC BAA-1116</strain>
        <strain evidence="3">ATCC BAA-1116 / BB120</strain>
    </source>
</reference>
<accession>A7MVC0</accession>
<sequence length="220" mass="25512">MRRFEMGKRHTNQEWQTLIEQSESSSLSTLAFCKLNELNPSTFYAKRQQLKKADVSQGFVRAEVVEKTTKYQAQIATANMTLLINDVELSIPQGTGRTHWSLVMKHMLSAPEIYLYRESVDFRKSINGLAAIIESDTDLPLGSGALFLFTNKQRDKIKVLYWDKTGFALWYKRLEKAKYKWPTKERNEVFTLTQFELDRLLSGFTIIGHKPVQINDFTMT</sequence>
<proteinExistence type="predicted"/>
<evidence type="ECO:0000313" key="3">
    <source>
        <dbReference type="Proteomes" id="UP000008152"/>
    </source>
</evidence>
<dbReference type="NCBIfam" id="NF033819">
    <property type="entry name" value="IS66_TnpB"/>
    <property type="match status" value="1"/>
</dbReference>
<dbReference type="EMBL" id="CP000789">
    <property type="protein sequence ID" value="ABU71910.1"/>
    <property type="molecule type" value="Genomic_DNA"/>
</dbReference>
<dbReference type="KEGG" id="vha:VIBHAR_02084"/>
<evidence type="ECO:0008006" key="4">
    <source>
        <dbReference type="Google" id="ProtNLM"/>
    </source>
</evidence>
<dbReference type="AlphaFoldDB" id="A7MVC0"/>
<dbReference type="PANTHER" id="PTHR36455:SF1">
    <property type="entry name" value="BLR8292 PROTEIN"/>
    <property type="match status" value="1"/>
</dbReference>
<gene>
    <name evidence="1" type="ordered locus">VIBHAR_02084</name>
    <name evidence="2" type="ordered locus">VIBHAR_02957</name>
</gene>
<evidence type="ECO:0000313" key="1">
    <source>
        <dbReference type="EMBL" id="ABU71049.1"/>
    </source>
</evidence>
<dbReference type="PATRIC" id="fig|338187.36.peg.2007"/>
<name>A7MVC0_VIBC1</name>
<dbReference type="InterPro" id="IPR008878">
    <property type="entry name" value="Transposase_IS66_Orf2"/>
</dbReference>
<organism evidence="2 3">
    <name type="scientific">Vibrio campbellii (strain ATCC BAA-1116)</name>
    <dbReference type="NCBI Taxonomy" id="2902295"/>
    <lineage>
        <taxon>Bacteria</taxon>
        <taxon>Pseudomonadati</taxon>
        <taxon>Pseudomonadota</taxon>
        <taxon>Gammaproteobacteria</taxon>
        <taxon>Vibrionales</taxon>
        <taxon>Vibrionaceae</taxon>
        <taxon>Vibrio</taxon>
    </lineage>
</organism>
<dbReference type="Pfam" id="PF05717">
    <property type="entry name" value="TnpB_IS66"/>
    <property type="match status" value="1"/>
</dbReference>
<dbReference type="NCBIfam" id="NF047593">
    <property type="entry name" value="IS66_ISAeme5_TnpA"/>
    <property type="match status" value="1"/>
</dbReference>
<protein>
    <recommendedName>
        <fullName evidence="4">Transposase</fullName>
    </recommendedName>
</protein>
<dbReference type="PANTHER" id="PTHR36455">
    <property type="match status" value="1"/>
</dbReference>
<dbReference type="KEGG" id="vha:VIBHAR_02957"/>
<dbReference type="EMBL" id="CP000789">
    <property type="protein sequence ID" value="ABU71049.1"/>
    <property type="molecule type" value="Genomic_DNA"/>
</dbReference>
<evidence type="ECO:0000313" key="2">
    <source>
        <dbReference type="EMBL" id="ABU71910.1"/>
    </source>
</evidence>